<feature type="domain" description="Pentraxin (PTX)" evidence="3">
    <location>
        <begin position="417"/>
        <end position="633"/>
    </location>
</feature>
<dbReference type="EMBL" id="JASDAP010000007">
    <property type="protein sequence ID" value="KAK1899442.1"/>
    <property type="molecule type" value="Genomic_DNA"/>
</dbReference>
<dbReference type="GO" id="GO:0005615">
    <property type="term" value="C:extracellular space"/>
    <property type="evidence" value="ECO:0007669"/>
    <property type="project" value="TreeGrafter"/>
</dbReference>
<dbReference type="GO" id="GO:0001849">
    <property type="term" value="F:complement component C1q complex binding"/>
    <property type="evidence" value="ECO:0007669"/>
    <property type="project" value="TreeGrafter"/>
</dbReference>
<keyword evidence="5" id="KW-1185">Reference proteome</keyword>
<evidence type="ECO:0000259" key="3">
    <source>
        <dbReference type="PROSITE" id="PS51828"/>
    </source>
</evidence>
<feature type="compositionally biased region" description="Basic and acidic residues" evidence="2">
    <location>
        <begin position="163"/>
        <end position="196"/>
    </location>
</feature>
<sequence length="633" mass="70552">SQVNEYHQMRETLNKAASVRQPEVNPAPPQPQAAAVATEPHIHAAQQDSVLQQPHKEQPAQGEEHQDAEAKLTHSPLSEKEEDREGEAERKRELAEEEMAQGPQAELHQEAHAQVERVKSAYEQQQEQQRLEAQLAKERRQIQLRQGALQLQRDKVLQDREQRLKQEQEREQLHHREADRKEQLLRDEQNRKRNEYENIDNDIVQGEDVQHTDDEEATPTPVPCSSRDLTKWDKLFKMLENSQMRENMMLQYADDIIKVEMGSLRGEMLRFVAQYGGSCGVAAETAGRRMALQLEGRLKETMERLKTRDQTSARNSAGTSDHLDERLQQLLSATLLQATRLAKMEHSCLRNGPRTGMGMDVKTVSKLPEAAGNEHQEQQVPSREGALDGLLAALQQTREELGEVLSSSRQRQLPAGCEMALLFPMRSRRIYTSVIPEVPLSISSFTVCMWVKPTAVSNRTVLFSYGNRRNPYEIQLLLGQSSALFTIGGETHLVEARGVVSGSEWIHLCGAWTSQQGLATLWAGGKKVTSTPGVAEGHVIPDGGSLQLGQERNGCCPLTPGGSSGVAGFEEGFDPKLAFAGKMTGVNMWDRVLSEGEITQLALREGQGCEQRGNVVAWGATEMVPHGGAQFVN</sequence>
<evidence type="ECO:0000313" key="4">
    <source>
        <dbReference type="EMBL" id="KAK1899442.1"/>
    </source>
</evidence>
<dbReference type="InterPro" id="IPR013320">
    <property type="entry name" value="ConA-like_dom_sf"/>
</dbReference>
<gene>
    <name evidence="4" type="ORF">KUDE01_000233</name>
</gene>
<dbReference type="AlphaFoldDB" id="A0AAD9CBE0"/>
<dbReference type="SMART" id="SM00159">
    <property type="entry name" value="PTX"/>
    <property type="match status" value="1"/>
</dbReference>
<dbReference type="PANTHER" id="PTHR46943:SF1">
    <property type="entry name" value="PENTRAXIN-RELATED PROTEIN PTX3"/>
    <property type="match status" value="1"/>
</dbReference>
<dbReference type="PROSITE" id="PS51828">
    <property type="entry name" value="PTX_2"/>
    <property type="match status" value="1"/>
</dbReference>
<proteinExistence type="predicted"/>
<dbReference type="PANTHER" id="PTHR46943">
    <property type="entry name" value="PENTRAXIN-RELATED PROTEIN PTX3"/>
    <property type="match status" value="1"/>
</dbReference>
<feature type="compositionally biased region" description="Basic and acidic residues" evidence="2">
    <location>
        <begin position="107"/>
        <end position="120"/>
    </location>
</feature>
<dbReference type="Proteomes" id="UP001228049">
    <property type="component" value="Unassembled WGS sequence"/>
</dbReference>
<dbReference type="InterPro" id="IPR042837">
    <property type="entry name" value="PTX3"/>
</dbReference>
<dbReference type="Gene3D" id="2.60.120.200">
    <property type="match status" value="1"/>
</dbReference>
<evidence type="ECO:0000256" key="1">
    <source>
        <dbReference type="PROSITE-ProRule" id="PRU01172"/>
    </source>
</evidence>
<organism evidence="4 5">
    <name type="scientific">Dissostichus eleginoides</name>
    <name type="common">Patagonian toothfish</name>
    <name type="synonym">Dissostichus amissus</name>
    <dbReference type="NCBI Taxonomy" id="100907"/>
    <lineage>
        <taxon>Eukaryota</taxon>
        <taxon>Metazoa</taxon>
        <taxon>Chordata</taxon>
        <taxon>Craniata</taxon>
        <taxon>Vertebrata</taxon>
        <taxon>Euteleostomi</taxon>
        <taxon>Actinopterygii</taxon>
        <taxon>Neopterygii</taxon>
        <taxon>Teleostei</taxon>
        <taxon>Neoteleostei</taxon>
        <taxon>Acanthomorphata</taxon>
        <taxon>Eupercaria</taxon>
        <taxon>Perciformes</taxon>
        <taxon>Notothenioidei</taxon>
        <taxon>Nototheniidae</taxon>
        <taxon>Dissostichus</taxon>
    </lineage>
</organism>
<dbReference type="SUPFAM" id="SSF49899">
    <property type="entry name" value="Concanavalin A-like lectins/glucanases"/>
    <property type="match status" value="1"/>
</dbReference>
<name>A0AAD9CBE0_DISEL</name>
<evidence type="ECO:0000256" key="2">
    <source>
        <dbReference type="SAM" id="MobiDB-lite"/>
    </source>
</evidence>
<accession>A0AAD9CBE0</accession>
<dbReference type="Pfam" id="PF26206">
    <property type="entry name" value="PTX3_N"/>
    <property type="match status" value="1"/>
</dbReference>
<reference evidence="4" key="1">
    <citation type="submission" date="2023-04" db="EMBL/GenBank/DDBJ databases">
        <title>Chromosome-level genome of Chaenocephalus aceratus.</title>
        <authorList>
            <person name="Park H."/>
        </authorList>
    </citation>
    <scope>NUCLEOTIDE SEQUENCE</scope>
    <source>
        <strain evidence="4">DE</strain>
        <tissue evidence="4">Muscle</tissue>
    </source>
</reference>
<dbReference type="Pfam" id="PF00354">
    <property type="entry name" value="Pentaxin"/>
    <property type="match status" value="1"/>
</dbReference>
<feature type="region of interest" description="Disordered" evidence="2">
    <location>
        <begin position="163"/>
        <end position="226"/>
    </location>
</feature>
<dbReference type="InterPro" id="IPR058832">
    <property type="entry name" value="PTX3_N"/>
</dbReference>
<comment type="caution">
    <text evidence="4">The sequence shown here is derived from an EMBL/GenBank/DDBJ whole genome shotgun (WGS) entry which is preliminary data.</text>
</comment>
<protein>
    <recommendedName>
        <fullName evidence="3">Pentraxin (PTX) domain-containing protein</fullName>
    </recommendedName>
</protein>
<evidence type="ECO:0000313" key="5">
    <source>
        <dbReference type="Proteomes" id="UP001228049"/>
    </source>
</evidence>
<comment type="caution">
    <text evidence="1">Lacks conserved residue(s) required for the propagation of feature annotation.</text>
</comment>
<feature type="non-terminal residue" evidence="4">
    <location>
        <position position="1"/>
    </location>
</feature>
<feature type="compositionally biased region" description="Basic and acidic residues" evidence="2">
    <location>
        <begin position="54"/>
        <end position="94"/>
    </location>
</feature>
<feature type="region of interest" description="Disordered" evidence="2">
    <location>
        <begin position="1"/>
        <end position="127"/>
    </location>
</feature>
<dbReference type="InterPro" id="IPR001759">
    <property type="entry name" value="PTX_dom"/>
</dbReference>
<dbReference type="PRINTS" id="PR00895">
    <property type="entry name" value="PENTAXIN"/>
</dbReference>
<dbReference type="GO" id="GO:0045087">
    <property type="term" value="P:innate immune response"/>
    <property type="evidence" value="ECO:0007669"/>
    <property type="project" value="TreeGrafter"/>
</dbReference>